<evidence type="ECO:0000256" key="10">
    <source>
        <dbReference type="ARBA" id="ARBA00022840"/>
    </source>
</evidence>
<evidence type="ECO:0000313" key="18">
    <source>
        <dbReference type="Proteomes" id="UP000886721"/>
    </source>
</evidence>
<comment type="cofactor">
    <cofactor evidence="1">
        <name>K(+)</name>
        <dbReference type="ChEBI" id="CHEBI:29103"/>
    </cofactor>
</comment>
<evidence type="ECO:0000256" key="1">
    <source>
        <dbReference type="ARBA" id="ARBA00001958"/>
    </source>
</evidence>
<evidence type="ECO:0000256" key="5">
    <source>
        <dbReference type="ARBA" id="ARBA00018587"/>
    </source>
</evidence>
<dbReference type="EMBL" id="DXEM01000006">
    <property type="protein sequence ID" value="HIX66847.1"/>
    <property type="molecule type" value="Genomic_DNA"/>
</dbReference>
<comment type="similarity">
    <text evidence="3 15">Belongs to the pyruvate kinase family.</text>
</comment>
<evidence type="ECO:0000256" key="3">
    <source>
        <dbReference type="ARBA" id="ARBA00008663"/>
    </source>
</evidence>
<gene>
    <name evidence="17" type="primary">pyk</name>
    <name evidence="17" type="ORF">H9735_01825</name>
</gene>
<name>A0A9D1WTY7_9FIRM</name>
<evidence type="ECO:0000256" key="15">
    <source>
        <dbReference type="RuleBase" id="RU000504"/>
    </source>
</evidence>
<keyword evidence="9 15" id="KW-0418">Kinase</keyword>
<evidence type="ECO:0000256" key="11">
    <source>
        <dbReference type="ARBA" id="ARBA00022842"/>
    </source>
</evidence>
<keyword evidence="7" id="KW-0479">Metal-binding</keyword>
<feature type="domain" description="Pyruvate kinase barrel" evidence="16">
    <location>
        <begin position="5"/>
        <end position="311"/>
    </location>
</feature>
<evidence type="ECO:0000256" key="13">
    <source>
        <dbReference type="ARBA" id="ARBA00023317"/>
    </source>
</evidence>
<evidence type="ECO:0000256" key="9">
    <source>
        <dbReference type="ARBA" id="ARBA00022777"/>
    </source>
</evidence>
<comment type="pathway">
    <text evidence="2 15">Carbohydrate degradation; glycolysis; pyruvate from D-glyceraldehyde 3-phosphate: step 5/5.</text>
</comment>
<dbReference type="InterPro" id="IPR011037">
    <property type="entry name" value="Pyrv_Knase-like_insert_dom_sf"/>
</dbReference>
<dbReference type="GO" id="GO:0005524">
    <property type="term" value="F:ATP binding"/>
    <property type="evidence" value="ECO:0007669"/>
    <property type="project" value="UniProtKB-KW"/>
</dbReference>
<dbReference type="PANTHER" id="PTHR11817">
    <property type="entry name" value="PYRUVATE KINASE"/>
    <property type="match status" value="1"/>
</dbReference>
<keyword evidence="10" id="KW-0067">ATP-binding</keyword>
<comment type="catalytic activity">
    <reaction evidence="15">
        <text>pyruvate + ATP = phosphoenolpyruvate + ADP + H(+)</text>
        <dbReference type="Rhea" id="RHEA:18157"/>
        <dbReference type="ChEBI" id="CHEBI:15361"/>
        <dbReference type="ChEBI" id="CHEBI:15378"/>
        <dbReference type="ChEBI" id="CHEBI:30616"/>
        <dbReference type="ChEBI" id="CHEBI:58702"/>
        <dbReference type="ChEBI" id="CHEBI:456216"/>
        <dbReference type="EC" id="2.7.1.40"/>
    </reaction>
</comment>
<reference evidence="17" key="2">
    <citation type="submission" date="2021-04" db="EMBL/GenBank/DDBJ databases">
        <authorList>
            <person name="Gilroy R."/>
        </authorList>
    </citation>
    <scope>NUCLEOTIDE SEQUENCE</scope>
    <source>
        <strain evidence="17">CHK191-13928</strain>
    </source>
</reference>
<keyword evidence="13 17" id="KW-0670">Pyruvate</keyword>
<dbReference type="InterPro" id="IPR015806">
    <property type="entry name" value="Pyrv_Knase_insert_dom_sf"/>
</dbReference>
<dbReference type="InterPro" id="IPR015793">
    <property type="entry name" value="Pyrv_Knase_brl"/>
</dbReference>
<comment type="caution">
    <text evidence="17">The sequence shown here is derived from an EMBL/GenBank/DDBJ whole genome shotgun (WGS) entry which is preliminary data.</text>
</comment>
<evidence type="ECO:0000256" key="7">
    <source>
        <dbReference type="ARBA" id="ARBA00022723"/>
    </source>
</evidence>
<keyword evidence="8" id="KW-0547">Nucleotide-binding</keyword>
<dbReference type="GO" id="GO:0000287">
    <property type="term" value="F:magnesium ion binding"/>
    <property type="evidence" value="ECO:0007669"/>
    <property type="project" value="UniProtKB-UniRule"/>
</dbReference>
<dbReference type="InterPro" id="IPR015813">
    <property type="entry name" value="Pyrv/PenolPyrv_kinase-like_dom"/>
</dbReference>
<organism evidence="17 18">
    <name type="scientific">Candidatus Anaerostipes excrementavium</name>
    <dbReference type="NCBI Taxonomy" id="2838463"/>
    <lineage>
        <taxon>Bacteria</taxon>
        <taxon>Bacillati</taxon>
        <taxon>Bacillota</taxon>
        <taxon>Clostridia</taxon>
        <taxon>Lachnospirales</taxon>
        <taxon>Lachnospiraceae</taxon>
        <taxon>Anaerostipes</taxon>
    </lineage>
</organism>
<evidence type="ECO:0000313" key="17">
    <source>
        <dbReference type="EMBL" id="HIX66847.1"/>
    </source>
</evidence>
<dbReference type="Pfam" id="PF00224">
    <property type="entry name" value="PK"/>
    <property type="match status" value="1"/>
</dbReference>
<proteinExistence type="inferred from homology"/>
<keyword evidence="12 15" id="KW-0324">Glycolysis</keyword>
<dbReference type="EC" id="2.7.1.40" evidence="4 14"/>
<keyword evidence="11 15" id="KW-0460">Magnesium</keyword>
<accession>A0A9D1WTY7</accession>
<protein>
    <recommendedName>
        <fullName evidence="5 14">Pyruvate kinase</fullName>
        <ecNumber evidence="4 14">2.7.1.40</ecNumber>
    </recommendedName>
</protein>
<dbReference type="AlphaFoldDB" id="A0A9D1WTY7"/>
<dbReference type="Gene3D" id="2.40.33.10">
    <property type="entry name" value="PK beta-barrel domain-like"/>
    <property type="match status" value="1"/>
</dbReference>
<evidence type="ECO:0000256" key="14">
    <source>
        <dbReference type="NCBIfam" id="TIGR01064"/>
    </source>
</evidence>
<keyword evidence="6 15" id="KW-0808">Transferase</keyword>
<evidence type="ECO:0000259" key="16">
    <source>
        <dbReference type="Pfam" id="PF00224"/>
    </source>
</evidence>
<evidence type="ECO:0000256" key="8">
    <source>
        <dbReference type="ARBA" id="ARBA00022741"/>
    </source>
</evidence>
<dbReference type="SUPFAM" id="SSF50800">
    <property type="entry name" value="PK beta-barrel domain-like"/>
    <property type="match status" value="1"/>
</dbReference>
<evidence type="ECO:0000256" key="4">
    <source>
        <dbReference type="ARBA" id="ARBA00012142"/>
    </source>
</evidence>
<evidence type="ECO:0000256" key="2">
    <source>
        <dbReference type="ARBA" id="ARBA00004997"/>
    </source>
</evidence>
<dbReference type="GO" id="GO:0030955">
    <property type="term" value="F:potassium ion binding"/>
    <property type="evidence" value="ECO:0007669"/>
    <property type="project" value="UniProtKB-UniRule"/>
</dbReference>
<dbReference type="NCBIfam" id="TIGR01064">
    <property type="entry name" value="pyruv_kin"/>
    <property type="match status" value="1"/>
</dbReference>
<dbReference type="SUPFAM" id="SSF51621">
    <property type="entry name" value="Phosphoenolpyruvate/pyruvate domain"/>
    <property type="match status" value="1"/>
</dbReference>
<dbReference type="GO" id="GO:0004743">
    <property type="term" value="F:pyruvate kinase activity"/>
    <property type="evidence" value="ECO:0007669"/>
    <property type="project" value="UniProtKB-UniRule"/>
</dbReference>
<dbReference type="PRINTS" id="PR01050">
    <property type="entry name" value="PYRUVTKNASE"/>
</dbReference>
<dbReference type="Proteomes" id="UP000886721">
    <property type="component" value="Unassembled WGS sequence"/>
</dbReference>
<dbReference type="InterPro" id="IPR001697">
    <property type="entry name" value="Pyr_Knase"/>
</dbReference>
<sequence>MKYYGTLGPSCADTEVLRRMMQEGMTGIRLNLSHKSLQESEEWIFDYFMAADQEGIKVDFLIDLMGPELRIGTLEAEMILGEKGKVLLGGKQIPIPEVIKPYLVKGQRILLDDGKIELQAAEDGKEQGVVCHVIQGGVLRSNKSILLPGCQIDQPTLTPMDLENLSLAKKYGVTEVMLPFARGKEDLRSLRCTLNEIGSRDIRIFAKIENLDGVRNLEEMIPESDCIVIARGDLGNAVPLTMLPCIQDQIATICRKYKKDFMVVTQMLDSMIHHPYPTRAEVSDIFQAVMQGASSLMLTGETAVGEYPIKAMEMLAQTGRHAQTYRKEKEKQENHWV</sequence>
<dbReference type="GO" id="GO:0016301">
    <property type="term" value="F:kinase activity"/>
    <property type="evidence" value="ECO:0007669"/>
    <property type="project" value="UniProtKB-KW"/>
</dbReference>
<evidence type="ECO:0000256" key="12">
    <source>
        <dbReference type="ARBA" id="ARBA00023152"/>
    </source>
</evidence>
<reference evidence="17" key="1">
    <citation type="journal article" date="2021" name="PeerJ">
        <title>Extensive microbial diversity within the chicken gut microbiome revealed by metagenomics and culture.</title>
        <authorList>
            <person name="Gilroy R."/>
            <person name="Ravi A."/>
            <person name="Getino M."/>
            <person name="Pursley I."/>
            <person name="Horton D.L."/>
            <person name="Alikhan N.F."/>
            <person name="Baker D."/>
            <person name="Gharbi K."/>
            <person name="Hall N."/>
            <person name="Watson M."/>
            <person name="Adriaenssens E.M."/>
            <person name="Foster-Nyarko E."/>
            <person name="Jarju S."/>
            <person name="Secka A."/>
            <person name="Antonio M."/>
            <person name="Oren A."/>
            <person name="Chaudhuri R.R."/>
            <person name="La Ragione R."/>
            <person name="Hildebrand F."/>
            <person name="Pallen M.J."/>
        </authorList>
    </citation>
    <scope>NUCLEOTIDE SEQUENCE</scope>
    <source>
        <strain evidence="17">CHK191-13928</strain>
    </source>
</reference>
<dbReference type="InterPro" id="IPR040442">
    <property type="entry name" value="Pyrv_kinase-like_dom_sf"/>
</dbReference>
<evidence type="ECO:0000256" key="6">
    <source>
        <dbReference type="ARBA" id="ARBA00022679"/>
    </source>
</evidence>
<dbReference type="Gene3D" id="3.20.20.60">
    <property type="entry name" value="Phosphoenolpyruvate-binding domains"/>
    <property type="match status" value="1"/>
</dbReference>